<evidence type="ECO:0000313" key="3">
    <source>
        <dbReference type="Proteomes" id="UP001311232"/>
    </source>
</evidence>
<accession>A0AAV9SJ42</accession>
<reference evidence="2 3" key="1">
    <citation type="submission" date="2021-06" db="EMBL/GenBank/DDBJ databases">
        <authorList>
            <person name="Palmer J.M."/>
        </authorList>
    </citation>
    <scope>NUCLEOTIDE SEQUENCE [LARGE SCALE GENOMIC DNA]</scope>
    <source>
        <strain evidence="2 3">MEX-2019</strain>
        <tissue evidence="2">Muscle</tissue>
    </source>
</reference>
<feature type="transmembrane region" description="Helical" evidence="1">
    <location>
        <begin position="62"/>
        <end position="87"/>
    </location>
</feature>
<dbReference type="EMBL" id="JAHHUM010000307">
    <property type="protein sequence ID" value="KAK5621382.1"/>
    <property type="molecule type" value="Genomic_DNA"/>
</dbReference>
<feature type="transmembrane region" description="Helical" evidence="1">
    <location>
        <begin position="93"/>
        <end position="112"/>
    </location>
</feature>
<feature type="transmembrane region" description="Helical" evidence="1">
    <location>
        <begin position="25"/>
        <end position="50"/>
    </location>
</feature>
<organism evidence="2 3">
    <name type="scientific">Crenichthys baileyi</name>
    <name type="common">White River springfish</name>
    <dbReference type="NCBI Taxonomy" id="28760"/>
    <lineage>
        <taxon>Eukaryota</taxon>
        <taxon>Metazoa</taxon>
        <taxon>Chordata</taxon>
        <taxon>Craniata</taxon>
        <taxon>Vertebrata</taxon>
        <taxon>Euteleostomi</taxon>
        <taxon>Actinopterygii</taxon>
        <taxon>Neopterygii</taxon>
        <taxon>Teleostei</taxon>
        <taxon>Neoteleostei</taxon>
        <taxon>Acanthomorphata</taxon>
        <taxon>Ovalentaria</taxon>
        <taxon>Atherinomorphae</taxon>
        <taxon>Cyprinodontiformes</taxon>
        <taxon>Goodeidae</taxon>
        <taxon>Crenichthys</taxon>
    </lineage>
</organism>
<keyword evidence="1" id="KW-0812">Transmembrane</keyword>
<evidence type="ECO:0008006" key="4">
    <source>
        <dbReference type="Google" id="ProtNLM"/>
    </source>
</evidence>
<protein>
    <recommendedName>
        <fullName evidence="4">ATP synthase F0 subunit 6</fullName>
    </recommendedName>
</protein>
<name>A0AAV9SJ42_9TELE</name>
<sequence>MAALMQWSSIPLDLPLPVSVPAQPLFFSIMFLSVLFPLIYFIFSSFVVVLSESVVTAVAAPLDLTLTLAAKLLVVWCYTFFVFLFFTTLRNKISFVCFVFLFGAIMFVSFSFEIKAVI</sequence>
<gene>
    <name evidence="2" type="ORF">CRENBAI_008384</name>
</gene>
<dbReference type="AlphaFoldDB" id="A0AAV9SJ42"/>
<proteinExistence type="predicted"/>
<keyword evidence="1" id="KW-1133">Transmembrane helix</keyword>
<comment type="caution">
    <text evidence="2">The sequence shown here is derived from an EMBL/GenBank/DDBJ whole genome shotgun (WGS) entry which is preliminary data.</text>
</comment>
<evidence type="ECO:0000256" key="1">
    <source>
        <dbReference type="SAM" id="Phobius"/>
    </source>
</evidence>
<dbReference type="Proteomes" id="UP001311232">
    <property type="component" value="Unassembled WGS sequence"/>
</dbReference>
<keyword evidence="1" id="KW-0472">Membrane</keyword>
<evidence type="ECO:0000313" key="2">
    <source>
        <dbReference type="EMBL" id="KAK5621382.1"/>
    </source>
</evidence>
<keyword evidence="3" id="KW-1185">Reference proteome</keyword>